<evidence type="ECO:0000313" key="2">
    <source>
        <dbReference type="Proteomes" id="UP000541154"/>
    </source>
</evidence>
<evidence type="ECO:0000313" key="1">
    <source>
        <dbReference type="EMBL" id="KAF5855361.1"/>
    </source>
</evidence>
<accession>A0A8H6E0R0</accession>
<gene>
    <name evidence="1" type="ORF">ETB97_009350</name>
</gene>
<organism evidence="1 2">
    <name type="scientific">Petromyces alliaceus</name>
    <name type="common">Aspergillus alliaceus</name>
    <dbReference type="NCBI Taxonomy" id="209559"/>
    <lineage>
        <taxon>Eukaryota</taxon>
        <taxon>Fungi</taxon>
        <taxon>Dikarya</taxon>
        <taxon>Ascomycota</taxon>
        <taxon>Pezizomycotina</taxon>
        <taxon>Eurotiomycetes</taxon>
        <taxon>Eurotiomycetidae</taxon>
        <taxon>Eurotiales</taxon>
        <taxon>Aspergillaceae</taxon>
        <taxon>Aspergillus</taxon>
        <taxon>Aspergillus subgen. Circumdati</taxon>
    </lineage>
</organism>
<dbReference type="EMBL" id="SPNV01000446">
    <property type="protein sequence ID" value="KAF5855361.1"/>
    <property type="molecule type" value="Genomic_DNA"/>
</dbReference>
<dbReference type="Proteomes" id="UP000541154">
    <property type="component" value="Unassembled WGS sequence"/>
</dbReference>
<name>A0A8H6E0R0_PETAA</name>
<sequence length="153" mass="15660">MGFNPVNIRSLNIALVMNTATNVKGPTNDIILSDRDKIRRINPHPIPRVNNNPFNQTKPFVMPNNTFSSSQDSGVTGAAKFVTSTLGNTVGGVSRTVGGVTGAATRGIGNTITGATGSAGKPLGDGLGNIGTGVEDGANRVAKGVENAGQWKS</sequence>
<dbReference type="PANTHER" id="PTHR40636">
    <property type="entry name" value="CSBD-LIKE DOMAIN-CONTAINING PROTEIN"/>
    <property type="match status" value="1"/>
</dbReference>
<reference evidence="1 2" key="1">
    <citation type="submission" date="2019-04" db="EMBL/GenBank/DDBJ databases">
        <title>Aspergillus burnettii sp. nov., novel species from soil in southeast Queensland.</title>
        <authorList>
            <person name="Gilchrist C.L.M."/>
            <person name="Pitt J.I."/>
            <person name="Lange L."/>
            <person name="Lacey H.J."/>
            <person name="Vuong D."/>
            <person name="Midgley D.J."/>
            <person name="Greenfield P."/>
            <person name="Bradbury M."/>
            <person name="Lacey E."/>
            <person name="Busk P.K."/>
            <person name="Pilgaard B."/>
            <person name="Chooi Y.H."/>
            <person name="Piggott A.M."/>
        </authorList>
    </citation>
    <scope>NUCLEOTIDE SEQUENCE [LARGE SCALE GENOMIC DNA]</scope>
    <source>
        <strain evidence="1 2">FRR 5400</strain>
    </source>
</reference>
<keyword evidence="2" id="KW-1185">Reference proteome</keyword>
<protein>
    <submittedName>
        <fullName evidence="1">Uncharacterized protein</fullName>
    </submittedName>
</protein>
<comment type="caution">
    <text evidence="1">The sequence shown here is derived from an EMBL/GenBank/DDBJ whole genome shotgun (WGS) entry which is preliminary data.</text>
</comment>
<proteinExistence type="predicted"/>
<dbReference type="PANTHER" id="PTHR40636:SF1">
    <property type="entry name" value="CSBD-LIKE DOMAIN-CONTAINING PROTEIN"/>
    <property type="match status" value="1"/>
</dbReference>
<dbReference type="AlphaFoldDB" id="A0A8H6E0R0"/>